<accession>A0ABS8PA31</accession>
<dbReference type="RefSeq" id="WP_230735852.1">
    <property type="nucleotide sequence ID" value="NZ_JAJNDB010000003.1"/>
</dbReference>
<evidence type="ECO:0000256" key="2">
    <source>
        <dbReference type="ARBA" id="ARBA00009765"/>
    </source>
</evidence>
<evidence type="ECO:0000256" key="7">
    <source>
        <dbReference type="ARBA" id="ARBA00023136"/>
    </source>
</evidence>
<evidence type="ECO:0000313" key="11">
    <source>
        <dbReference type="Proteomes" id="UP001199469"/>
    </source>
</evidence>
<dbReference type="EMBL" id="JAJNDB010000003">
    <property type="protein sequence ID" value="MCD2195121.1"/>
    <property type="molecule type" value="Genomic_DNA"/>
</dbReference>
<feature type="transmembrane region" description="Helical" evidence="9">
    <location>
        <begin position="326"/>
        <end position="344"/>
    </location>
</feature>
<evidence type="ECO:0000256" key="5">
    <source>
        <dbReference type="ARBA" id="ARBA00022692"/>
    </source>
</evidence>
<name>A0ABS8PA31_9PSEU</name>
<reference evidence="10 11" key="1">
    <citation type="submission" date="2021-11" db="EMBL/GenBank/DDBJ databases">
        <title>Draft genome sequence of Actinomycetospora sp. SF1 isolated from the rhizosphere soil.</title>
        <authorList>
            <person name="Duangmal K."/>
            <person name="Chantavorakit T."/>
        </authorList>
    </citation>
    <scope>NUCLEOTIDE SEQUENCE [LARGE SCALE GENOMIC DNA]</scope>
    <source>
        <strain evidence="10 11">TBRC 5722</strain>
    </source>
</reference>
<dbReference type="PANTHER" id="PTHR46494:SF1">
    <property type="entry name" value="CORA FAMILY METAL ION TRANSPORTER (EUROFUNG)"/>
    <property type="match status" value="1"/>
</dbReference>
<evidence type="ECO:0000256" key="3">
    <source>
        <dbReference type="ARBA" id="ARBA00022448"/>
    </source>
</evidence>
<comment type="subcellular location">
    <subcellularLocation>
        <location evidence="1">Cell membrane</location>
        <topology evidence="1">Multi-pass membrane protein</topology>
    </subcellularLocation>
</comment>
<sequence length="382" mass="42323">MSSDATIRSPEQDRPGPDTENAAGGGLRARPADGATFAGRDPALAADQTISGQTPPHCPARTRAYRGGRVIAEGFPVAELSDQLDDHPETFVWLDLHDADPTDLRVITEEFGLHPLAVEDAVNEHQRPKLDRYDDHLFLSAYAVALDATTGQLAASEIAAFVTPRALITVRKDDGFDPGSLVARWDASPDLAAHGVGFLLHGLLDQIVDGHFTAVQSLDDEIEELQDELFSEVDPGQSLQRRSFELRKSLVLLRRVVLPMREVVNSLMRRDLHVLDDTLTPYYQDVYDHVLRATEWTESLRDLVTTILETRLTIQGNRLNEIMRKLTCWAAIIAVPTAVTGFYGQNVPYPGFQESWGFVTSIVLMVVIAGGLYLGFKRKNWV</sequence>
<evidence type="ECO:0000256" key="9">
    <source>
        <dbReference type="SAM" id="Phobius"/>
    </source>
</evidence>
<dbReference type="Gene3D" id="3.30.460.20">
    <property type="entry name" value="CorA soluble domain-like"/>
    <property type="match status" value="1"/>
</dbReference>
<dbReference type="Pfam" id="PF01544">
    <property type="entry name" value="CorA"/>
    <property type="match status" value="1"/>
</dbReference>
<proteinExistence type="inferred from homology"/>
<dbReference type="InterPro" id="IPR002523">
    <property type="entry name" value="MgTranspt_CorA/ZnTranspt_ZntB"/>
</dbReference>
<dbReference type="SUPFAM" id="SSF143865">
    <property type="entry name" value="CorA soluble domain-like"/>
    <property type="match status" value="1"/>
</dbReference>
<protein>
    <submittedName>
        <fullName evidence="10">Magnesium transporter CorA family protein</fullName>
    </submittedName>
</protein>
<comment type="similarity">
    <text evidence="2">Belongs to the CorA metal ion transporter (MIT) (TC 1.A.35) family.</text>
</comment>
<dbReference type="CDD" id="cd12822">
    <property type="entry name" value="TmCorA-like"/>
    <property type="match status" value="1"/>
</dbReference>
<keyword evidence="5 9" id="KW-0812">Transmembrane</keyword>
<feature type="transmembrane region" description="Helical" evidence="9">
    <location>
        <begin position="356"/>
        <end position="376"/>
    </location>
</feature>
<organism evidence="10 11">
    <name type="scientific">Actinomycetospora endophytica</name>
    <dbReference type="NCBI Taxonomy" id="2291215"/>
    <lineage>
        <taxon>Bacteria</taxon>
        <taxon>Bacillati</taxon>
        <taxon>Actinomycetota</taxon>
        <taxon>Actinomycetes</taxon>
        <taxon>Pseudonocardiales</taxon>
        <taxon>Pseudonocardiaceae</taxon>
        <taxon>Actinomycetospora</taxon>
    </lineage>
</organism>
<keyword evidence="11" id="KW-1185">Reference proteome</keyword>
<feature type="region of interest" description="Disordered" evidence="8">
    <location>
        <begin position="1"/>
        <end position="38"/>
    </location>
</feature>
<evidence type="ECO:0000256" key="8">
    <source>
        <dbReference type="SAM" id="MobiDB-lite"/>
    </source>
</evidence>
<gene>
    <name evidence="10" type="ORF">LQ327_17275</name>
</gene>
<dbReference type="Proteomes" id="UP001199469">
    <property type="component" value="Unassembled WGS sequence"/>
</dbReference>
<dbReference type="Gene3D" id="1.20.58.340">
    <property type="entry name" value="Magnesium transport protein CorA, transmembrane region"/>
    <property type="match status" value="2"/>
</dbReference>
<evidence type="ECO:0000256" key="1">
    <source>
        <dbReference type="ARBA" id="ARBA00004651"/>
    </source>
</evidence>
<dbReference type="InterPro" id="IPR045863">
    <property type="entry name" value="CorA_TM1_TM2"/>
</dbReference>
<evidence type="ECO:0000256" key="6">
    <source>
        <dbReference type="ARBA" id="ARBA00022989"/>
    </source>
</evidence>
<dbReference type="SUPFAM" id="SSF144083">
    <property type="entry name" value="Magnesium transport protein CorA, transmembrane region"/>
    <property type="match status" value="1"/>
</dbReference>
<dbReference type="InterPro" id="IPR045861">
    <property type="entry name" value="CorA_cytoplasmic_dom"/>
</dbReference>
<comment type="caution">
    <text evidence="10">The sequence shown here is derived from an EMBL/GenBank/DDBJ whole genome shotgun (WGS) entry which is preliminary data.</text>
</comment>
<keyword evidence="6 9" id="KW-1133">Transmembrane helix</keyword>
<keyword evidence="3" id="KW-0813">Transport</keyword>
<keyword evidence="7 9" id="KW-0472">Membrane</keyword>
<evidence type="ECO:0000256" key="4">
    <source>
        <dbReference type="ARBA" id="ARBA00022475"/>
    </source>
</evidence>
<keyword evidence="4" id="KW-1003">Cell membrane</keyword>
<dbReference type="PANTHER" id="PTHR46494">
    <property type="entry name" value="CORA FAMILY METAL ION TRANSPORTER (EUROFUNG)"/>
    <property type="match status" value="1"/>
</dbReference>
<evidence type="ECO:0000313" key="10">
    <source>
        <dbReference type="EMBL" id="MCD2195121.1"/>
    </source>
</evidence>